<dbReference type="EMBL" id="CADILE010000002">
    <property type="protein sequence ID" value="CAB3835245.1"/>
    <property type="molecule type" value="Genomic_DNA"/>
</dbReference>
<sequence length="290" mass="31738">MSPVSFSTPQPGRDKRWLLMHSRQATQAHGSDQVLFYDAPPDPATLATIEYVHLWAPPLDPVQELPDLISRLPALTHLSIGPGNIQASVVKNLRAEMLPASLRHLSIFDYPGSYTWSAGVMPQLESLEVNVPMRFKAEDFPALKSLSMLPDKPGKLLDQALRLPLQELNLFNVPFDESLFPRIAALPLLSLGLMAGRSLKTLAGIEQLSGLRSLRLKNQGLLETIGPIAALPALEQLNIQYCKRITDINTLEALPALQDLTLVGCGNIGLGELEAKLRAKLRHSNIAATT</sequence>
<protein>
    <recommendedName>
        <fullName evidence="3">Leucine-rich repeat domain-containing protein</fullName>
    </recommendedName>
</protein>
<dbReference type="AlphaFoldDB" id="A0A2M9H0V9"/>
<evidence type="ECO:0008006" key="3">
    <source>
        <dbReference type="Google" id="ProtNLM"/>
    </source>
</evidence>
<organism evidence="1 2">
    <name type="scientific">Achromobacter ruhlandii</name>
    <dbReference type="NCBI Taxonomy" id="72557"/>
    <lineage>
        <taxon>Bacteria</taxon>
        <taxon>Pseudomonadati</taxon>
        <taxon>Pseudomonadota</taxon>
        <taxon>Betaproteobacteria</taxon>
        <taxon>Burkholderiales</taxon>
        <taxon>Alcaligenaceae</taxon>
        <taxon>Achromobacter</taxon>
    </lineage>
</organism>
<reference evidence="1 2" key="1">
    <citation type="submission" date="2020-04" db="EMBL/GenBank/DDBJ databases">
        <authorList>
            <person name="De Canck E."/>
        </authorList>
    </citation>
    <scope>NUCLEOTIDE SEQUENCE [LARGE SCALE GENOMIC DNA]</scope>
    <source>
        <strain evidence="1 2">LMG 3328</strain>
    </source>
</reference>
<name>A0A2M9H0V9_9BURK</name>
<proteinExistence type="predicted"/>
<dbReference type="Proteomes" id="UP000494122">
    <property type="component" value="Unassembled WGS sequence"/>
</dbReference>
<gene>
    <name evidence="1" type="ORF">LMG3328_00971</name>
</gene>
<dbReference type="RefSeq" id="WP_100507808.1">
    <property type="nucleotide sequence ID" value="NZ_CADILE010000002.1"/>
</dbReference>
<dbReference type="SUPFAM" id="SSF52058">
    <property type="entry name" value="L domain-like"/>
    <property type="match status" value="1"/>
</dbReference>
<dbReference type="InterPro" id="IPR032675">
    <property type="entry name" value="LRR_dom_sf"/>
</dbReference>
<evidence type="ECO:0000313" key="1">
    <source>
        <dbReference type="EMBL" id="CAB3835245.1"/>
    </source>
</evidence>
<accession>A0A2M9H0V9</accession>
<evidence type="ECO:0000313" key="2">
    <source>
        <dbReference type="Proteomes" id="UP000494122"/>
    </source>
</evidence>
<dbReference type="Gene3D" id="3.80.10.10">
    <property type="entry name" value="Ribonuclease Inhibitor"/>
    <property type="match status" value="1"/>
</dbReference>